<keyword evidence="1" id="KW-0732">Signal</keyword>
<protein>
    <submittedName>
        <fullName evidence="2">Uncharacterized protein</fullName>
    </submittedName>
</protein>
<keyword evidence="3" id="KW-1185">Reference proteome</keyword>
<sequence length="264" mass="30768">MMNCNKAYAAILVFLFFINVKAQEKSDEFVPAIIVISTFHLVNDTEKDFSDWKDVEQEYFDKITNKNEFILGSGVYTHIISPDDSEVLFVNVYGSWEDIEYGKERTEELIEEGWAYENERDTFFENQNSYYNGNRQDEIAISLPYQKDLVTNSTEPLILHIRKNKTGSGGSGYTEFFDNVIMKNDYIKGYYTYKQLYGNNAQDAVEAAIYESLADFEVAYDESVRLAHEHWPDEAERKVFFKEFRKIFSGHGDFIYQNVPSLAK</sequence>
<dbReference type="EMBL" id="JAVRHV010000001">
    <property type="protein sequence ID" value="MDT0552636.1"/>
    <property type="molecule type" value="Genomic_DNA"/>
</dbReference>
<gene>
    <name evidence="2" type="ORF">RM519_05205</name>
</gene>
<reference evidence="2 3" key="1">
    <citation type="submission" date="2023-09" db="EMBL/GenBank/DDBJ databases">
        <authorList>
            <person name="Rey-Velasco X."/>
        </authorList>
    </citation>
    <scope>NUCLEOTIDE SEQUENCE [LARGE SCALE GENOMIC DNA]</scope>
    <source>
        <strain evidence="2 3">P050</strain>
    </source>
</reference>
<evidence type="ECO:0000313" key="3">
    <source>
        <dbReference type="Proteomes" id="UP001252186"/>
    </source>
</evidence>
<feature type="chain" id="PRO_5045646515" evidence="1">
    <location>
        <begin position="23"/>
        <end position="264"/>
    </location>
</feature>
<proteinExistence type="predicted"/>
<organism evidence="2 3">
    <name type="scientific">Urechidicola vernalis</name>
    <dbReference type="NCBI Taxonomy" id="3075600"/>
    <lineage>
        <taxon>Bacteria</taxon>
        <taxon>Pseudomonadati</taxon>
        <taxon>Bacteroidota</taxon>
        <taxon>Flavobacteriia</taxon>
        <taxon>Flavobacteriales</taxon>
        <taxon>Flavobacteriaceae</taxon>
        <taxon>Urechidicola</taxon>
    </lineage>
</organism>
<dbReference type="Proteomes" id="UP001252186">
    <property type="component" value="Unassembled WGS sequence"/>
</dbReference>
<evidence type="ECO:0000313" key="2">
    <source>
        <dbReference type="EMBL" id="MDT0552636.1"/>
    </source>
</evidence>
<feature type="signal peptide" evidence="1">
    <location>
        <begin position="1"/>
        <end position="22"/>
    </location>
</feature>
<comment type="caution">
    <text evidence="2">The sequence shown here is derived from an EMBL/GenBank/DDBJ whole genome shotgun (WGS) entry which is preliminary data.</text>
</comment>
<dbReference type="RefSeq" id="WP_311592517.1">
    <property type="nucleotide sequence ID" value="NZ_JAVRHV010000001.1"/>
</dbReference>
<evidence type="ECO:0000256" key="1">
    <source>
        <dbReference type="SAM" id="SignalP"/>
    </source>
</evidence>
<accession>A0ABU2Y357</accession>
<name>A0ABU2Y357_9FLAO</name>